<organism evidence="1 2">
    <name type="scientific">Persea americana</name>
    <name type="common">Avocado</name>
    <dbReference type="NCBI Taxonomy" id="3435"/>
    <lineage>
        <taxon>Eukaryota</taxon>
        <taxon>Viridiplantae</taxon>
        <taxon>Streptophyta</taxon>
        <taxon>Embryophyta</taxon>
        <taxon>Tracheophyta</taxon>
        <taxon>Spermatophyta</taxon>
        <taxon>Magnoliopsida</taxon>
        <taxon>Magnoliidae</taxon>
        <taxon>Laurales</taxon>
        <taxon>Lauraceae</taxon>
        <taxon>Persea</taxon>
    </lineage>
</organism>
<name>A0ACC2MHB8_PERAE</name>
<evidence type="ECO:0000313" key="2">
    <source>
        <dbReference type="Proteomes" id="UP001234297"/>
    </source>
</evidence>
<evidence type="ECO:0000313" key="1">
    <source>
        <dbReference type="EMBL" id="KAJ8644825.1"/>
    </source>
</evidence>
<keyword evidence="2" id="KW-1185">Reference proteome</keyword>
<sequence>MLLQLPCAGSHWLATADGTQKTHPLQSSFIHAHPLTKTSGIEGIGGILRDGRGNFVKAFASGPSYAPPSISKKCSWKEIPSSFGTTSTMKEGCLGNLCQSGGN</sequence>
<protein>
    <submittedName>
        <fullName evidence="1">Uncharacterized protein</fullName>
    </submittedName>
</protein>
<proteinExistence type="predicted"/>
<dbReference type="Proteomes" id="UP001234297">
    <property type="component" value="Chromosome 2"/>
</dbReference>
<reference evidence="1 2" key="1">
    <citation type="journal article" date="2022" name="Hortic Res">
        <title>A haplotype resolved chromosomal level avocado genome allows analysis of novel avocado genes.</title>
        <authorList>
            <person name="Nath O."/>
            <person name="Fletcher S.J."/>
            <person name="Hayward A."/>
            <person name="Shaw L.M."/>
            <person name="Masouleh A.K."/>
            <person name="Furtado A."/>
            <person name="Henry R.J."/>
            <person name="Mitter N."/>
        </authorList>
    </citation>
    <scope>NUCLEOTIDE SEQUENCE [LARGE SCALE GENOMIC DNA]</scope>
    <source>
        <strain evidence="2">cv. Hass</strain>
    </source>
</reference>
<comment type="caution">
    <text evidence="1">The sequence shown here is derived from an EMBL/GenBank/DDBJ whole genome shotgun (WGS) entry which is preliminary data.</text>
</comment>
<gene>
    <name evidence="1" type="ORF">MRB53_006573</name>
</gene>
<accession>A0ACC2MHB8</accession>
<dbReference type="EMBL" id="CM056810">
    <property type="protein sequence ID" value="KAJ8644825.1"/>
    <property type="molecule type" value="Genomic_DNA"/>
</dbReference>